<dbReference type="AlphaFoldDB" id="A0A317NLV7"/>
<keyword evidence="2" id="KW-1185">Reference proteome</keyword>
<comment type="caution">
    <text evidence="1">The sequence shown here is derived from an EMBL/GenBank/DDBJ whole genome shotgun (WGS) entry which is preliminary data.</text>
</comment>
<protein>
    <submittedName>
        <fullName evidence="1">Uncharacterized protein</fullName>
    </submittedName>
</protein>
<evidence type="ECO:0000313" key="1">
    <source>
        <dbReference type="EMBL" id="PWV76035.1"/>
    </source>
</evidence>
<dbReference type="EMBL" id="QGTL01000004">
    <property type="protein sequence ID" value="PWV76035.1"/>
    <property type="molecule type" value="Genomic_DNA"/>
</dbReference>
<evidence type="ECO:0000313" key="2">
    <source>
        <dbReference type="Proteomes" id="UP000246410"/>
    </source>
</evidence>
<accession>A0A317NLV7</accession>
<gene>
    <name evidence="1" type="ORF">DFR69_104137</name>
</gene>
<dbReference type="Proteomes" id="UP000246410">
    <property type="component" value="Unassembled WGS sequence"/>
</dbReference>
<sequence length="199" mass="22155">MGVEGESESARYDRQDIAVQRNGFNAQEVAFSQGIRVDSAVVYDFVSYWSVADRAVLIQADLSGHVRNEVIAHSVAHIEMAESPELAAALDGERWRGRIEMQVHDVVAHRLIPVSSLRDALEIANNLADVAAILGVTEFLLGWRLQHLANDEFAVIPVHLLNRLGWLPGMTTPYPYRCLWPAASSGEMLRQLAPGRHHR</sequence>
<name>A0A317NLV7_9NOCA</name>
<reference evidence="1 2" key="1">
    <citation type="submission" date="2018-05" db="EMBL/GenBank/DDBJ databases">
        <title>Genomic Encyclopedia of Type Strains, Phase IV (KMG-IV): sequencing the most valuable type-strain genomes for metagenomic binning, comparative biology and taxonomic classification.</title>
        <authorList>
            <person name="Goeker M."/>
        </authorList>
    </citation>
    <scope>NUCLEOTIDE SEQUENCE [LARGE SCALE GENOMIC DNA]</scope>
    <source>
        <strain evidence="1 2">DSM 44717</strain>
    </source>
</reference>
<proteinExistence type="predicted"/>
<organism evidence="1 2">
    <name type="scientific">Nocardia neocaledoniensis</name>
    <dbReference type="NCBI Taxonomy" id="236511"/>
    <lineage>
        <taxon>Bacteria</taxon>
        <taxon>Bacillati</taxon>
        <taxon>Actinomycetota</taxon>
        <taxon>Actinomycetes</taxon>
        <taxon>Mycobacteriales</taxon>
        <taxon>Nocardiaceae</taxon>
        <taxon>Nocardia</taxon>
    </lineage>
</organism>